<evidence type="ECO:0000313" key="2">
    <source>
        <dbReference type="Proteomes" id="UP001432027"/>
    </source>
</evidence>
<gene>
    <name evidence="1" type="ORF">PENTCL1PPCAC_13193</name>
</gene>
<reference evidence="1" key="1">
    <citation type="submission" date="2023-10" db="EMBL/GenBank/DDBJ databases">
        <title>Genome assembly of Pristionchus species.</title>
        <authorList>
            <person name="Yoshida K."/>
            <person name="Sommer R.J."/>
        </authorList>
    </citation>
    <scope>NUCLEOTIDE SEQUENCE</scope>
    <source>
        <strain evidence="1">RS0144</strain>
    </source>
</reference>
<accession>A0AAV5TDY5</accession>
<feature type="non-terminal residue" evidence="1">
    <location>
        <position position="1"/>
    </location>
</feature>
<comment type="caution">
    <text evidence="1">The sequence shown here is derived from an EMBL/GenBank/DDBJ whole genome shotgun (WGS) entry which is preliminary data.</text>
</comment>
<dbReference type="AlphaFoldDB" id="A0AAV5TDY5"/>
<dbReference type="Proteomes" id="UP001432027">
    <property type="component" value="Unassembled WGS sequence"/>
</dbReference>
<dbReference type="EMBL" id="BTSX01000003">
    <property type="protein sequence ID" value="GMS91018.1"/>
    <property type="molecule type" value="Genomic_DNA"/>
</dbReference>
<keyword evidence="2" id="KW-1185">Reference proteome</keyword>
<protein>
    <submittedName>
        <fullName evidence="1">Uncharacterized protein</fullName>
    </submittedName>
</protein>
<sequence>RPTLYITGELREIVPDDVKTKWFYGRCYSENCWNATSYFRTTGTFTKNSTTRCVINLEKQSYCMGDYCFIRRE</sequence>
<organism evidence="1 2">
    <name type="scientific">Pristionchus entomophagus</name>
    <dbReference type="NCBI Taxonomy" id="358040"/>
    <lineage>
        <taxon>Eukaryota</taxon>
        <taxon>Metazoa</taxon>
        <taxon>Ecdysozoa</taxon>
        <taxon>Nematoda</taxon>
        <taxon>Chromadorea</taxon>
        <taxon>Rhabditida</taxon>
        <taxon>Rhabditina</taxon>
        <taxon>Diplogasteromorpha</taxon>
        <taxon>Diplogasteroidea</taxon>
        <taxon>Neodiplogasteridae</taxon>
        <taxon>Pristionchus</taxon>
    </lineage>
</organism>
<evidence type="ECO:0000313" key="1">
    <source>
        <dbReference type="EMBL" id="GMS91018.1"/>
    </source>
</evidence>
<feature type="non-terminal residue" evidence="1">
    <location>
        <position position="73"/>
    </location>
</feature>
<proteinExistence type="predicted"/>
<name>A0AAV5TDY5_9BILA</name>